<name>A0AAF0D5J8_9CAUD</name>
<dbReference type="Proteomes" id="UP001269161">
    <property type="component" value="Segment"/>
</dbReference>
<dbReference type="EMBL" id="OQ198719">
    <property type="protein sequence ID" value="WEU69902.1"/>
    <property type="molecule type" value="Genomic_DNA"/>
</dbReference>
<organism evidence="1 2">
    <name type="scientific">Caudoviricetes sp. 'Rudgehvirus jaberico'</name>
    <dbReference type="NCBI Taxonomy" id="3028515"/>
    <lineage>
        <taxon>Viruses</taxon>
        <taxon>Duplodnaviria</taxon>
        <taxon>Heunggongvirae</taxon>
        <taxon>Uroviricota</taxon>
        <taxon>Caudoviricetes</taxon>
        <taxon>Crassvirales</taxon>
        <taxon>Intestiviridae</taxon>
        <taxon>Crudevirinae</taxon>
    </lineage>
</organism>
<sequence length="75" mass="8663">MGDKIRKAALLTLGMAALSSSMIGNPYNTKRIRHNYNPDYKIKSPIRELREFTVKGKKIMAYSKKDAIKRLKHQK</sequence>
<proteinExistence type="predicted"/>
<evidence type="ECO:0000313" key="1">
    <source>
        <dbReference type="EMBL" id="WEU69902.1"/>
    </source>
</evidence>
<protein>
    <submittedName>
        <fullName evidence="1">Uncharacterized protein</fullName>
    </submittedName>
</protein>
<accession>A0AAF0D5J8</accession>
<reference evidence="1" key="1">
    <citation type="submission" date="2023-01" db="EMBL/GenBank/DDBJ databases">
        <title>New crAssphage isolates infecting Bacteroides cellulosilyticus.</title>
        <authorList>
            <person name="Papudeshi B."/>
            <person name="Vega A.A."/>
            <person name="Souza C."/>
            <person name="Giles S.K."/>
            <person name="Mallawaarachchi V."/>
            <person name="Roach M.J."/>
            <person name="An M."/>
            <person name="Jacobson N."/>
            <person name="McNair K."/>
            <person name="Mora M.F."/>
            <person name="Pastrana K."/>
            <person name="Leigh C."/>
            <person name="Cram C."/>
            <person name="Plewa W.S."/>
            <person name="Grigson S.R."/>
            <person name="Bouras G.S."/>
            <person name="Decewicz P."/>
            <person name="Luque A."/>
            <person name="Droit L."/>
            <person name="Handley S."/>
            <person name="Segall A.M."/>
            <person name="Dinsdale E.A."/>
            <person name="Edwards R.A."/>
        </authorList>
    </citation>
    <scope>NUCLEOTIDE SEQUENCE</scope>
    <source>
        <strain evidence="1">Bc11</strain>
    </source>
</reference>
<evidence type="ECO:0000313" key="2">
    <source>
        <dbReference type="Proteomes" id="UP001269161"/>
    </source>
</evidence>
<dbReference type="RefSeq" id="YP_011108664.1">
    <property type="nucleotide sequence ID" value="NC_091965.1"/>
</dbReference>
<keyword evidence="2" id="KW-1185">Reference proteome</keyword>